<comment type="caution">
    <text evidence="1">The sequence shown here is derived from an EMBL/GenBank/DDBJ whole genome shotgun (WGS) entry which is preliminary data.</text>
</comment>
<gene>
    <name evidence="1" type="ORF">EZV62_017718</name>
</gene>
<sequence length="132" mass="14684">MFIETRSRIDKNTMETIIDDEATQVISQFEEYLCDIPAEEQTDIIREQVFTQVMGPDDHGRVRLYSAGTTSSNVVGQNSNVDEMRVDKKGSSYVADIVETEKTLAVLHLQFYTCSKKGGTSCTCTNCTCGGH</sequence>
<reference evidence="2" key="1">
    <citation type="journal article" date="2019" name="Gigascience">
        <title>De novo genome assembly of the endangered Acer yangbiense, a plant species with extremely small populations endemic to Yunnan Province, China.</title>
        <authorList>
            <person name="Yang J."/>
            <person name="Wariss H.M."/>
            <person name="Tao L."/>
            <person name="Zhang R."/>
            <person name="Yun Q."/>
            <person name="Hollingsworth P."/>
            <person name="Dao Z."/>
            <person name="Luo G."/>
            <person name="Guo H."/>
            <person name="Ma Y."/>
            <person name="Sun W."/>
        </authorList>
    </citation>
    <scope>NUCLEOTIDE SEQUENCE [LARGE SCALE GENOMIC DNA]</scope>
    <source>
        <strain evidence="2">cv. Malutang</strain>
    </source>
</reference>
<proteinExistence type="predicted"/>
<dbReference type="Proteomes" id="UP000323000">
    <property type="component" value="Chromosome 8"/>
</dbReference>
<name>A0A5C7HI37_9ROSI</name>
<keyword evidence="2" id="KW-1185">Reference proteome</keyword>
<dbReference type="OrthoDB" id="1564766at2759"/>
<dbReference type="AlphaFoldDB" id="A0A5C7HI37"/>
<evidence type="ECO:0000313" key="2">
    <source>
        <dbReference type="Proteomes" id="UP000323000"/>
    </source>
</evidence>
<dbReference type="EMBL" id="VAHF01000008">
    <property type="protein sequence ID" value="TXG56405.1"/>
    <property type="molecule type" value="Genomic_DNA"/>
</dbReference>
<evidence type="ECO:0000313" key="1">
    <source>
        <dbReference type="EMBL" id="TXG56405.1"/>
    </source>
</evidence>
<organism evidence="1 2">
    <name type="scientific">Acer yangbiense</name>
    <dbReference type="NCBI Taxonomy" id="1000413"/>
    <lineage>
        <taxon>Eukaryota</taxon>
        <taxon>Viridiplantae</taxon>
        <taxon>Streptophyta</taxon>
        <taxon>Embryophyta</taxon>
        <taxon>Tracheophyta</taxon>
        <taxon>Spermatophyta</taxon>
        <taxon>Magnoliopsida</taxon>
        <taxon>eudicotyledons</taxon>
        <taxon>Gunneridae</taxon>
        <taxon>Pentapetalae</taxon>
        <taxon>rosids</taxon>
        <taxon>malvids</taxon>
        <taxon>Sapindales</taxon>
        <taxon>Sapindaceae</taxon>
        <taxon>Hippocastanoideae</taxon>
        <taxon>Acereae</taxon>
        <taxon>Acer</taxon>
    </lineage>
</organism>
<accession>A0A5C7HI37</accession>
<protein>
    <submittedName>
        <fullName evidence="1">Uncharacterized protein</fullName>
    </submittedName>
</protein>